<organism evidence="12 13">
    <name type="scientific">Thiothrix litoralis</name>
    <dbReference type="NCBI Taxonomy" id="2891210"/>
    <lineage>
        <taxon>Bacteria</taxon>
        <taxon>Pseudomonadati</taxon>
        <taxon>Pseudomonadota</taxon>
        <taxon>Gammaproteobacteria</taxon>
        <taxon>Thiotrichales</taxon>
        <taxon>Thiotrichaceae</taxon>
        <taxon>Thiothrix</taxon>
    </lineage>
</organism>
<keyword evidence="10" id="KW-1003">Cell membrane</keyword>
<dbReference type="Gene3D" id="3.40.1110.10">
    <property type="entry name" value="Calcium-transporting ATPase, cytoplasmic domain N"/>
    <property type="match status" value="1"/>
</dbReference>
<dbReference type="SUPFAM" id="SSF81653">
    <property type="entry name" value="Calcium ATPase, transduction domain A"/>
    <property type="match status" value="1"/>
</dbReference>
<comment type="caution">
    <text evidence="10">Lacks conserved residue(s) required for the propagation of feature annotation.</text>
</comment>
<dbReference type="InterPro" id="IPR023214">
    <property type="entry name" value="HAD_sf"/>
</dbReference>
<dbReference type="SFLD" id="SFLDS00003">
    <property type="entry name" value="Haloacid_Dehalogenase"/>
    <property type="match status" value="1"/>
</dbReference>
<dbReference type="InterPro" id="IPR044492">
    <property type="entry name" value="P_typ_ATPase_HD_dom"/>
</dbReference>
<comment type="subcellular location">
    <subcellularLocation>
        <location evidence="10">Cell membrane</location>
    </subcellularLocation>
    <subcellularLocation>
        <location evidence="1">Endomembrane system</location>
        <topology evidence="1">Multi-pass membrane protein</topology>
    </subcellularLocation>
</comment>
<gene>
    <name evidence="12" type="ORF">J9253_15830</name>
</gene>
<dbReference type="PANTHER" id="PTHR43520:SF8">
    <property type="entry name" value="P-TYPE CU(+) TRANSPORTER"/>
    <property type="match status" value="1"/>
</dbReference>
<dbReference type="SUPFAM" id="SSF56784">
    <property type="entry name" value="HAD-like"/>
    <property type="match status" value="1"/>
</dbReference>
<dbReference type="RefSeq" id="WP_210221871.1">
    <property type="nucleotide sequence ID" value="NZ_CP072801.1"/>
</dbReference>
<sequence>MLPLQSATLAPPVAIEAVHAKGKKSMMSAIEAEAAHQQRVALGALGLLGLGAITSPLIGLAGLPLLGYNYIYLMRKMRAAYQKKSKLAVVLFDTLSVSFTLFLGYFFITSVLFTVLFTTSRLVAKTEREAQTDFSRIFGELSETVWLLKDGVEIEVSLSSLQAQDMIVVNAGDMIPVDGYVAAGEGMVDQHLLTGEAQPIEKKPGDPVLTSTLLVSGRLQVIVEKQGAETLTGQIAKTLEHAATFKHKVQSRGDAIVEKGALRTMLASAVALPLIGVSHAIALSYSGFGYQMRTSAPLTVLNYLRIASRNGIFVKDGRAFDVLHHVDTVVFDKTGTLTEEVPHIERVIACNGFSEAQVLQYAASAEQRQKHPIAQAICRHAQQQGIELLEMVNTDYAIGHGLRVELRDAEQTQHSIMIGSERFIRNAGTVIPEALEALQAEAGDKGYSIVYVASANSVLLGALELRPTLRPQAHDAIKALHALGIKLYIISGDQEKPTRHLADTLGIDDYFAETLPADKAKHVERLQNEGRKVCFIGDGINDSVALQKADVSVSLHGAATIAQDTADVVLMTPDLLHLPYLIKMSAELQKRMNNSELMNTASGIACVSGILVFGMGIGGAIALYAGGLLVNISGAMLPLLEHPDKRKQ</sequence>
<keyword evidence="7" id="KW-1278">Translocase</keyword>
<keyword evidence="3 10" id="KW-0812">Transmembrane</keyword>
<dbReference type="SFLD" id="SFLDF00027">
    <property type="entry name" value="p-type_atpase"/>
    <property type="match status" value="1"/>
</dbReference>
<evidence type="ECO:0000256" key="9">
    <source>
        <dbReference type="ARBA" id="ARBA00023136"/>
    </source>
</evidence>
<keyword evidence="13" id="KW-1185">Reference proteome</keyword>
<dbReference type="EMBL" id="CP072801">
    <property type="protein sequence ID" value="QTR45460.1"/>
    <property type="molecule type" value="Genomic_DNA"/>
</dbReference>
<dbReference type="InterPro" id="IPR023299">
    <property type="entry name" value="ATPase_P-typ_cyto_dom_N"/>
</dbReference>
<dbReference type="PROSITE" id="PS01229">
    <property type="entry name" value="COF_2"/>
    <property type="match status" value="1"/>
</dbReference>
<keyword evidence="9 10" id="KW-0472">Membrane</keyword>
<dbReference type="SFLD" id="SFLDG00002">
    <property type="entry name" value="C1.7:_P-type_atpase_like"/>
    <property type="match status" value="1"/>
</dbReference>
<evidence type="ECO:0000256" key="3">
    <source>
        <dbReference type="ARBA" id="ARBA00022692"/>
    </source>
</evidence>
<dbReference type="NCBIfam" id="TIGR01525">
    <property type="entry name" value="ATPase-IB_hvy"/>
    <property type="match status" value="1"/>
</dbReference>
<evidence type="ECO:0000313" key="13">
    <source>
        <dbReference type="Proteomes" id="UP000672039"/>
    </source>
</evidence>
<dbReference type="NCBIfam" id="TIGR01494">
    <property type="entry name" value="ATPase_P-type"/>
    <property type="match status" value="1"/>
</dbReference>
<feature type="transmembrane region" description="Helical" evidence="10">
    <location>
        <begin position="87"/>
        <end position="117"/>
    </location>
</feature>
<keyword evidence="5 10" id="KW-0547">Nucleotide-binding</keyword>
<evidence type="ECO:0000256" key="2">
    <source>
        <dbReference type="ARBA" id="ARBA00006024"/>
    </source>
</evidence>
<dbReference type="PRINTS" id="PR00120">
    <property type="entry name" value="HATPASE"/>
</dbReference>
<evidence type="ECO:0000313" key="12">
    <source>
        <dbReference type="EMBL" id="QTR45460.1"/>
    </source>
</evidence>
<dbReference type="Pfam" id="PF00122">
    <property type="entry name" value="E1-E2_ATPase"/>
    <property type="match status" value="1"/>
</dbReference>
<dbReference type="InterPro" id="IPR008250">
    <property type="entry name" value="ATPase_P-typ_transduc_dom_A_sf"/>
</dbReference>
<evidence type="ECO:0000256" key="10">
    <source>
        <dbReference type="RuleBase" id="RU362081"/>
    </source>
</evidence>
<dbReference type="InterPro" id="IPR059000">
    <property type="entry name" value="ATPase_P-type_domA"/>
</dbReference>
<evidence type="ECO:0000256" key="1">
    <source>
        <dbReference type="ARBA" id="ARBA00004127"/>
    </source>
</evidence>
<name>A0ABX7WPI5_9GAMM</name>
<keyword evidence="8 10" id="KW-1133">Transmembrane helix</keyword>
<comment type="similarity">
    <text evidence="2 10">Belongs to the cation transport ATPase (P-type) (TC 3.A.3) family. Type IB subfamily.</text>
</comment>
<evidence type="ECO:0000256" key="8">
    <source>
        <dbReference type="ARBA" id="ARBA00022989"/>
    </source>
</evidence>
<evidence type="ECO:0000256" key="5">
    <source>
        <dbReference type="ARBA" id="ARBA00022741"/>
    </source>
</evidence>
<feature type="domain" description="P-type ATPase A" evidence="11">
    <location>
        <begin position="142"/>
        <end position="240"/>
    </location>
</feature>
<evidence type="ECO:0000256" key="7">
    <source>
        <dbReference type="ARBA" id="ARBA00022967"/>
    </source>
</evidence>
<dbReference type="Pfam" id="PF00702">
    <property type="entry name" value="Hydrolase"/>
    <property type="match status" value="1"/>
</dbReference>
<dbReference type="InterPro" id="IPR036412">
    <property type="entry name" value="HAD-like_sf"/>
</dbReference>
<dbReference type="PANTHER" id="PTHR43520">
    <property type="entry name" value="ATP7, ISOFORM B"/>
    <property type="match status" value="1"/>
</dbReference>
<dbReference type="InterPro" id="IPR027256">
    <property type="entry name" value="P-typ_ATPase_IB"/>
</dbReference>
<reference evidence="12 13" key="1">
    <citation type="submission" date="2021-04" db="EMBL/GenBank/DDBJ databases">
        <title>Genomics, taxonomy and metabolism of representatives of sulfur bacteria of the genus Thiothrix: Thiothrix fructosivorans QT, Thiothrix unzii A1T and three new species, Thiothrix subterranea sp. nov., Thiothrix litoralis sp. nov. and 'Candidatus Thiothrix anitrata' sp. nov.</title>
        <authorList>
            <person name="Ravin N.V."/>
            <person name="Smolyakov D."/>
            <person name="Rudenko T.S."/>
            <person name="Mardanov A.V."/>
            <person name="Beletsky A.V."/>
            <person name="Markov N.D."/>
            <person name="Fomenkov A.I."/>
            <person name="Roberts R.J."/>
            <person name="Karnachuk O.V."/>
            <person name="Novikov A."/>
            <person name="Grabovich M.Y."/>
        </authorList>
    </citation>
    <scope>NUCLEOTIDE SEQUENCE [LARGE SCALE GENOMIC DNA]</scope>
    <source>
        <strain evidence="12 13">AS</strain>
    </source>
</reference>
<protein>
    <submittedName>
        <fullName evidence="12">Heavy metal translocating P-type ATPase</fullName>
    </submittedName>
</protein>
<dbReference type="Gene3D" id="2.70.150.10">
    <property type="entry name" value="Calcium-transporting ATPase, cytoplasmic transduction domain A"/>
    <property type="match status" value="1"/>
</dbReference>
<evidence type="ECO:0000256" key="6">
    <source>
        <dbReference type="ARBA" id="ARBA00022840"/>
    </source>
</evidence>
<dbReference type="PROSITE" id="PS00154">
    <property type="entry name" value="ATPASE_E1_E2"/>
    <property type="match status" value="1"/>
</dbReference>
<dbReference type="InterPro" id="IPR001757">
    <property type="entry name" value="P_typ_ATPase"/>
</dbReference>
<feature type="transmembrane region" description="Helical" evidence="10">
    <location>
        <begin position="44"/>
        <end position="66"/>
    </location>
</feature>
<evidence type="ECO:0000256" key="4">
    <source>
        <dbReference type="ARBA" id="ARBA00022723"/>
    </source>
</evidence>
<keyword evidence="4 10" id="KW-0479">Metal-binding</keyword>
<proteinExistence type="inferred from homology"/>
<keyword evidence="6 10" id="KW-0067">ATP-binding</keyword>
<evidence type="ECO:0000259" key="11">
    <source>
        <dbReference type="Pfam" id="PF00122"/>
    </source>
</evidence>
<accession>A0ABX7WPI5</accession>
<dbReference type="Proteomes" id="UP000672039">
    <property type="component" value="Chromosome"/>
</dbReference>
<dbReference type="PRINTS" id="PR00119">
    <property type="entry name" value="CATATPASE"/>
</dbReference>
<dbReference type="InterPro" id="IPR018303">
    <property type="entry name" value="ATPase_P-typ_P_site"/>
</dbReference>
<dbReference type="Gene3D" id="3.40.50.1000">
    <property type="entry name" value="HAD superfamily/HAD-like"/>
    <property type="match status" value="1"/>
</dbReference>